<sequence length="622" mass="69853">SGMEPPEASLETVEGWQKKSSVLVGQSEDGIVSILNKAFDVMALFHNKRSTDKNIRLALAHLQVERSLNLQYEKIGNDSTRDLMYGLIESLQLTLSELVEGRNGTKETGVVCRISVEDWLRKSVELCIQTDDGLISVIKNTLEAIVTIRNKKSDEKSIRLALAHLEVERSLTVQYESSEKDPVRHLFFGFIECIHLTLSRVVDDRNQVKVTKEVSTESTEPLLSPPDLSYKPFIRSTGGLSTNRTFPLDPKEEPFDFPNTYPRGYELVARDFLKDPMILKDEVMSDEEMPELTADFMEDFMPGEEPILIGDGEDILSESLVSIPPHYTNRAPIARNAIYEEDEKNPLKKTVDASIVDARTNRGFLGSSSGIVFKPVKIEVNDKVVQPPLKKSKSVWTEENKSITLDGAHTKNRLIPVLDSIKHIAKPKQLCVIGVKRPVYPPNSIVRGSTVPVEEMMEVGHEKGGQKLEQMMPRKTAGREKEVGKGRIFSFVGGSVIPAHCTSSPRVLIAEGRKSAKNALETDRIYSPHHKGVQSPAHSFQLSPIRRKCRKFTPVVVESSDEEDSDEEDWLIVCICGQTEEDGEEMVQCDKCLVRWEHVDCIFPRTKKAPMGDYTCHVCQPR</sequence>
<keyword evidence="8" id="KW-1185">Reference proteome</keyword>
<evidence type="ECO:0000256" key="4">
    <source>
        <dbReference type="ARBA" id="ARBA00022853"/>
    </source>
</evidence>
<organism evidence="7 8">
    <name type="scientific">Pristionchus entomophagus</name>
    <dbReference type="NCBI Taxonomy" id="358040"/>
    <lineage>
        <taxon>Eukaryota</taxon>
        <taxon>Metazoa</taxon>
        <taxon>Ecdysozoa</taxon>
        <taxon>Nematoda</taxon>
        <taxon>Chromadorea</taxon>
        <taxon>Rhabditida</taxon>
        <taxon>Rhabditina</taxon>
        <taxon>Diplogasteromorpha</taxon>
        <taxon>Diplogasteroidea</taxon>
        <taxon>Neodiplogasteridae</taxon>
        <taxon>Pristionchus</taxon>
    </lineage>
</organism>
<dbReference type="InterPro" id="IPR011011">
    <property type="entry name" value="Znf_FYVE_PHD"/>
</dbReference>
<dbReference type="GO" id="GO:0008270">
    <property type="term" value="F:zinc ion binding"/>
    <property type="evidence" value="ECO:0007669"/>
    <property type="project" value="UniProtKB-KW"/>
</dbReference>
<dbReference type="PROSITE" id="PS50016">
    <property type="entry name" value="ZF_PHD_2"/>
    <property type="match status" value="1"/>
</dbReference>
<reference evidence="7" key="1">
    <citation type="submission" date="2023-10" db="EMBL/GenBank/DDBJ databases">
        <title>Genome assembly of Pristionchus species.</title>
        <authorList>
            <person name="Yoshida K."/>
            <person name="Sommer R.J."/>
        </authorList>
    </citation>
    <scope>NUCLEOTIDE SEQUENCE</scope>
    <source>
        <strain evidence="7">RS0144</strain>
    </source>
</reference>
<dbReference type="Proteomes" id="UP001432027">
    <property type="component" value="Unassembled WGS sequence"/>
</dbReference>
<evidence type="ECO:0000313" key="8">
    <source>
        <dbReference type="Proteomes" id="UP001432027"/>
    </source>
</evidence>
<evidence type="ECO:0000313" key="7">
    <source>
        <dbReference type="EMBL" id="GMS97659.1"/>
    </source>
</evidence>
<dbReference type="AlphaFoldDB" id="A0AAV5TUI6"/>
<comment type="caution">
    <text evidence="7">The sequence shown here is derived from an EMBL/GenBank/DDBJ whole genome shotgun (WGS) entry which is preliminary data.</text>
</comment>
<feature type="non-terminal residue" evidence="7">
    <location>
        <position position="622"/>
    </location>
</feature>
<dbReference type="PANTHER" id="PTHR46462:SF3">
    <property type="entry name" value="UPSET, ISOFORM A"/>
    <property type="match status" value="1"/>
</dbReference>
<proteinExistence type="predicted"/>
<dbReference type="InterPro" id="IPR001965">
    <property type="entry name" value="Znf_PHD"/>
</dbReference>
<evidence type="ECO:0000259" key="6">
    <source>
        <dbReference type="PROSITE" id="PS50016"/>
    </source>
</evidence>
<keyword evidence="2 5" id="KW-0863">Zinc-finger</keyword>
<dbReference type="Pfam" id="PF00628">
    <property type="entry name" value="PHD"/>
    <property type="match status" value="1"/>
</dbReference>
<dbReference type="SMART" id="SM00249">
    <property type="entry name" value="PHD"/>
    <property type="match status" value="1"/>
</dbReference>
<evidence type="ECO:0000256" key="2">
    <source>
        <dbReference type="ARBA" id="ARBA00022771"/>
    </source>
</evidence>
<dbReference type="InterPro" id="IPR013083">
    <property type="entry name" value="Znf_RING/FYVE/PHD"/>
</dbReference>
<dbReference type="PANTHER" id="PTHR46462">
    <property type="entry name" value="UPSET, ISOFORM A"/>
    <property type="match status" value="1"/>
</dbReference>
<name>A0AAV5TUI6_9BILA</name>
<evidence type="ECO:0000256" key="1">
    <source>
        <dbReference type="ARBA" id="ARBA00022723"/>
    </source>
</evidence>
<evidence type="ECO:0000256" key="3">
    <source>
        <dbReference type="ARBA" id="ARBA00022833"/>
    </source>
</evidence>
<accession>A0AAV5TUI6</accession>
<dbReference type="GO" id="GO:0034967">
    <property type="term" value="C:Set3 complex"/>
    <property type="evidence" value="ECO:0007669"/>
    <property type="project" value="TreeGrafter"/>
</dbReference>
<gene>
    <name evidence="7" type="ORF">PENTCL1PPCAC_19834</name>
</gene>
<evidence type="ECO:0000256" key="5">
    <source>
        <dbReference type="PROSITE-ProRule" id="PRU00146"/>
    </source>
</evidence>
<feature type="non-terminal residue" evidence="7">
    <location>
        <position position="1"/>
    </location>
</feature>
<dbReference type="GO" id="GO:0006355">
    <property type="term" value="P:regulation of DNA-templated transcription"/>
    <property type="evidence" value="ECO:0007669"/>
    <property type="project" value="TreeGrafter"/>
</dbReference>
<dbReference type="GO" id="GO:0006325">
    <property type="term" value="P:chromatin organization"/>
    <property type="evidence" value="ECO:0007669"/>
    <property type="project" value="UniProtKB-KW"/>
</dbReference>
<keyword evidence="1" id="KW-0479">Metal-binding</keyword>
<dbReference type="SUPFAM" id="SSF57903">
    <property type="entry name" value="FYVE/PHD zinc finger"/>
    <property type="match status" value="1"/>
</dbReference>
<dbReference type="EMBL" id="BTSX01000004">
    <property type="protein sequence ID" value="GMS97659.1"/>
    <property type="molecule type" value="Genomic_DNA"/>
</dbReference>
<dbReference type="Gene3D" id="3.30.40.10">
    <property type="entry name" value="Zinc/RING finger domain, C3HC4 (zinc finger)"/>
    <property type="match status" value="1"/>
</dbReference>
<feature type="domain" description="PHD-type" evidence="6">
    <location>
        <begin position="571"/>
        <end position="622"/>
    </location>
</feature>
<keyword evidence="4" id="KW-0156">Chromatin regulator</keyword>
<protein>
    <recommendedName>
        <fullName evidence="6">PHD-type domain-containing protein</fullName>
    </recommendedName>
</protein>
<keyword evidence="3" id="KW-0862">Zinc</keyword>
<dbReference type="GO" id="GO:0070210">
    <property type="term" value="C:Rpd3L-Expanded complex"/>
    <property type="evidence" value="ECO:0007669"/>
    <property type="project" value="TreeGrafter"/>
</dbReference>
<dbReference type="InterPro" id="IPR019787">
    <property type="entry name" value="Znf_PHD-finger"/>
</dbReference>